<dbReference type="InterPro" id="IPR002347">
    <property type="entry name" value="SDR_fam"/>
</dbReference>
<evidence type="ECO:0000313" key="2">
    <source>
        <dbReference type="EMBL" id="KJA26729.1"/>
    </source>
</evidence>
<dbReference type="AlphaFoldDB" id="A0A0D2P716"/>
<dbReference type="PANTHER" id="PTHR43157">
    <property type="entry name" value="PHOSPHATIDYLINOSITOL-GLYCAN BIOSYNTHESIS CLASS F PROTEIN-RELATED"/>
    <property type="match status" value="1"/>
</dbReference>
<dbReference type="STRING" id="945553.A0A0D2P716"/>
<dbReference type="Pfam" id="PF00106">
    <property type="entry name" value="adh_short"/>
    <property type="match status" value="1"/>
</dbReference>
<proteinExistence type="predicted"/>
<dbReference type="Proteomes" id="UP000054270">
    <property type="component" value="Unassembled WGS sequence"/>
</dbReference>
<name>A0A0D2P716_HYPSF</name>
<dbReference type="Gene3D" id="3.40.50.720">
    <property type="entry name" value="NAD(P)-binding Rossmann-like Domain"/>
    <property type="match status" value="1"/>
</dbReference>
<sequence length="323" mass="35350">MFPFSPSFSPEGNLPDLTGKVVFVTGANHGIGYETVKHLARRGAKVYLGSRSEAKGLAAVASLEQELAKGATKGLPPGKVIYHHCELSSPTQAREAAQKLVELESRLDMLINNAGVLADKTVEDQIMRVNHFGTFVITQSLLPLLTRTAQEPKADVRIVFVGSAAHKLFRAKDKNIQFKTLEDFSVDFSKDWFPVFARYCVSKLTNILTAKALQRRVAENNITCLVVHPGAVNTVSDRIPFGSLLNPLINLFFASASVGAYNSCFAAASPLVSQDKKYQGAYLVPVGKIEVEGENARREALQEELWETTMRILQEGSLEPASE</sequence>
<dbReference type="OMA" id="MVNYIGP"/>
<reference evidence="3" key="1">
    <citation type="submission" date="2014-04" db="EMBL/GenBank/DDBJ databases">
        <title>Evolutionary Origins and Diversification of the Mycorrhizal Mutualists.</title>
        <authorList>
            <consortium name="DOE Joint Genome Institute"/>
            <consortium name="Mycorrhizal Genomics Consortium"/>
            <person name="Kohler A."/>
            <person name="Kuo A."/>
            <person name="Nagy L.G."/>
            <person name="Floudas D."/>
            <person name="Copeland A."/>
            <person name="Barry K.W."/>
            <person name="Cichocki N."/>
            <person name="Veneault-Fourrey C."/>
            <person name="LaButti K."/>
            <person name="Lindquist E.A."/>
            <person name="Lipzen A."/>
            <person name="Lundell T."/>
            <person name="Morin E."/>
            <person name="Murat C."/>
            <person name="Riley R."/>
            <person name="Ohm R."/>
            <person name="Sun H."/>
            <person name="Tunlid A."/>
            <person name="Henrissat B."/>
            <person name="Grigoriev I.V."/>
            <person name="Hibbett D.S."/>
            <person name="Martin F."/>
        </authorList>
    </citation>
    <scope>NUCLEOTIDE SEQUENCE [LARGE SCALE GENOMIC DNA]</scope>
    <source>
        <strain evidence="3">FD-334 SS-4</strain>
    </source>
</reference>
<evidence type="ECO:0000256" key="1">
    <source>
        <dbReference type="ARBA" id="ARBA00023002"/>
    </source>
</evidence>
<dbReference type="OrthoDB" id="191139at2759"/>
<accession>A0A0D2P716</accession>
<dbReference type="SUPFAM" id="SSF51735">
    <property type="entry name" value="NAD(P)-binding Rossmann-fold domains"/>
    <property type="match status" value="1"/>
</dbReference>
<evidence type="ECO:0000313" key="3">
    <source>
        <dbReference type="Proteomes" id="UP000054270"/>
    </source>
</evidence>
<gene>
    <name evidence="2" type="ORF">HYPSUDRAFT_35875</name>
</gene>
<protein>
    <submittedName>
        <fullName evidence="2">Uncharacterized protein</fullName>
    </submittedName>
</protein>
<dbReference type="EMBL" id="KN817526">
    <property type="protein sequence ID" value="KJA26729.1"/>
    <property type="molecule type" value="Genomic_DNA"/>
</dbReference>
<dbReference type="PANTHER" id="PTHR43157:SF31">
    <property type="entry name" value="PHOSPHATIDYLINOSITOL-GLYCAN BIOSYNTHESIS CLASS F PROTEIN"/>
    <property type="match status" value="1"/>
</dbReference>
<organism evidence="2 3">
    <name type="scientific">Hypholoma sublateritium (strain FD-334 SS-4)</name>
    <dbReference type="NCBI Taxonomy" id="945553"/>
    <lineage>
        <taxon>Eukaryota</taxon>
        <taxon>Fungi</taxon>
        <taxon>Dikarya</taxon>
        <taxon>Basidiomycota</taxon>
        <taxon>Agaricomycotina</taxon>
        <taxon>Agaricomycetes</taxon>
        <taxon>Agaricomycetidae</taxon>
        <taxon>Agaricales</taxon>
        <taxon>Agaricineae</taxon>
        <taxon>Strophariaceae</taxon>
        <taxon>Hypholoma</taxon>
    </lineage>
</organism>
<keyword evidence="3" id="KW-1185">Reference proteome</keyword>
<dbReference type="GO" id="GO:0016491">
    <property type="term" value="F:oxidoreductase activity"/>
    <property type="evidence" value="ECO:0007669"/>
    <property type="project" value="UniProtKB-KW"/>
</dbReference>
<dbReference type="PRINTS" id="PR00081">
    <property type="entry name" value="GDHRDH"/>
</dbReference>
<dbReference type="InterPro" id="IPR036291">
    <property type="entry name" value="NAD(P)-bd_dom_sf"/>
</dbReference>
<keyword evidence="1" id="KW-0560">Oxidoreductase</keyword>